<proteinExistence type="predicted"/>
<name>A0A5N6IJV3_9EURO</name>
<keyword evidence="1" id="KW-1133">Transmembrane helix</keyword>
<dbReference type="EMBL" id="ML732947">
    <property type="protein sequence ID" value="KAB8266645.1"/>
    <property type="molecule type" value="Genomic_DNA"/>
</dbReference>
<protein>
    <submittedName>
        <fullName evidence="2">Uncharacterized protein</fullName>
    </submittedName>
</protein>
<evidence type="ECO:0000256" key="1">
    <source>
        <dbReference type="SAM" id="Phobius"/>
    </source>
</evidence>
<dbReference type="AlphaFoldDB" id="A0A5N6IJV3"/>
<feature type="transmembrane region" description="Helical" evidence="1">
    <location>
        <begin position="12"/>
        <end position="40"/>
    </location>
</feature>
<keyword evidence="3" id="KW-1185">Reference proteome</keyword>
<gene>
    <name evidence="2" type="ORF">BDV30DRAFT_221560</name>
</gene>
<keyword evidence="1" id="KW-0812">Transmembrane</keyword>
<reference evidence="2 3" key="1">
    <citation type="submission" date="2019-04" db="EMBL/GenBank/DDBJ databases">
        <title>Fungal friends and foes A comparative genomics study of 23 Aspergillus species from section Flavi.</title>
        <authorList>
            <consortium name="DOE Joint Genome Institute"/>
            <person name="Kjaerbolling I."/>
            <person name="Vesth T.C."/>
            <person name="Frisvad J.C."/>
            <person name="Nybo J.L."/>
            <person name="Theobald S."/>
            <person name="Kildgaard S."/>
            <person name="Petersen T.I."/>
            <person name="Kuo A."/>
            <person name="Sato A."/>
            <person name="Lyhne E.K."/>
            <person name="Kogle M.E."/>
            <person name="Wiebenga A."/>
            <person name="Kun R.S."/>
            <person name="Lubbers R.J."/>
            <person name="Makela M.R."/>
            <person name="Barry K."/>
            <person name="Chovatia M."/>
            <person name="Clum A."/>
            <person name="Daum C."/>
            <person name="Haridas S."/>
            <person name="He G."/>
            <person name="LaButti K."/>
            <person name="Lipzen A."/>
            <person name="Mondo S."/>
            <person name="Pangilinan J."/>
            <person name="Riley R."/>
            <person name="Salamov A."/>
            <person name="Simmons B.A."/>
            <person name="Magnuson J.K."/>
            <person name="Henrissat B."/>
            <person name="Mortensen U.H."/>
            <person name="Larsen T.O."/>
            <person name="De vries R.P."/>
            <person name="Grigoriev I.V."/>
            <person name="Machida M."/>
            <person name="Baker S.E."/>
            <person name="Andersen M.R."/>
        </authorList>
    </citation>
    <scope>NUCLEOTIDE SEQUENCE [LARGE SCALE GENOMIC DNA]</scope>
    <source>
        <strain evidence="2 3">CBS 117635</strain>
    </source>
</reference>
<dbReference type="Proteomes" id="UP000326289">
    <property type="component" value="Unassembled WGS sequence"/>
</dbReference>
<evidence type="ECO:0000313" key="2">
    <source>
        <dbReference type="EMBL" id="KAB8266645.1"/>
    </source>
</evidence>
<evidence type="ECO:0000313" key="3">
    <source>
        <dbReference type="Proteomes" id="UP000326289"/>
    </source>
</evidence>
<keyword evidence="1" id="KW-0472">Membrane</keyword>
<organism evidence="2 3">
    <name type="scientific">Aspergillus minisclerotigenes</name>
    <dbReference type="NCBI Taxonomy" id="656917"/>
    <lineage>
        <taxon>Eukaryota</taxon>
        <taxon>Fungi</taxon>
        <taxon>Dikarya</taxon>
        <taxon>Ascomycota</taxon>
        <taxon>Pezizomycotina</taxon>
        <taxon>Eurotiomycetes</taxon>
        <taxon>Eurotiomycetidae</taxon>
        <taxon>Eurotiales</taxon>
        <taxon>Aspergillaceae</taxon>
        <taxon>Aspergillus</taxon>
        <taxon>Aspergillus subgen. Circumdati</taxon>
    </lineage>
</organism>
<sequence length="65" mass="7222">MAPFLFSVRYFHCLYACMVTAFLFSSFLFSVSTGVTFGLITPSRAPDVDNLRASEMCRTCSSHLA</sequence>
<accession>A0A5N6IJV3</accession>